<evidence type="ECO:0000313" key="1">
    <source>
        <dbReference type="EMBL" id="ADV67878.1"/>
    </source>
</evidence>
<dbReference type="Proteomes" id="UP000008635">
    <property type="component" value="Chromosome"/>
</dbReference>
<organism evidence="1 2">
    <name type="scientific">Deinococcus maricopensis (strain DSM 21211 / LMG 22137 / NRRL B-23946 / LB-34)</name>
    <dbReference type="NCBI Taxonomy" id="709986"/>
    <lineage>
        <taxon>Bacteria</taxon>
        <taxon>Thermotogati</taxon>
        <taxon>Deinococcota</taxon>
        <taxon>Deinococci</taxon>
        <taxon>Deinococcales</taxon>
        <taxon>Deinococcaceae</taxon>
        <taxon>Deinococcus</taxon>
    </lineage>
</organism>
<dbReference type="HOGENOM" id="CLU_077100_0_0_0"/>
<dbReference type="EMBL" id="CP002454">
    <property type="protein sequence ID" value="ADV67878.1"/>
    <property type="molecule type" value="Genomic_DNA"/>
</dbReference>
<reference evidence="1 2" key="1">
    <citation type="journal article" date="2011" name="Stand. Genomic Sci.">
        <title>Complete genome sequence of Deinococcus maricopensis type strain (LB-34).</title>
        <authorList>
            <person name="Pukall R."/>
            <person name="Zeytun A."/>
            <person name="Lucas S."/>
            <person name="Lapidus A."/>
            <person name="Hammon N."/>
            <person name="Deshpande S."/>
            <person name="Nolan M."/>
            <person name="Cheng J.F."/>
            <person name="Pitluck S."/>
            <person name="Liolios K."/>
            <person name="Pagani I."/>
            <person name="Mikhailova N."/>
            <person name="Ivanova N."/>
            <person name="Mavromatis K."/>
            <person name="Pati A."/>
            <person name="Tapia R."/>
            <person name="Han C."/>
            <person name="Goodwin L."/>
            <person name="Chen A."/>
            <person name="Palaniappan K."/>
            <person name="Land M."/>
            <person name="Hauser L."/>
            <person name="Chang Y.J."/>
            <person name="Jeffries C.D."/>
            <person name="Brambilla E.M."/>
            <person name="Rohde M."/>
            <person name="Goker M."/>
            <person name="Detter J.C."/>
            <person name="Woyke T."/>
            <person name="Bristow J."/>
            <person name="Eisen J.A."/>
            <person name="Markowitz V."/>
            <person name="Hugenholtz P."/>
            <person name="Kyrpides N.C."/>
            <person name="Klenk H.P."/>
        </authorList>
    </citation>
    <scope>NUCLEOTIDE SEQUENCE [LARGE SCALE GENOMIC DNA]</scope>
    <source>
        <strain evidence="2">DSM 21211 / LMG 22137 / NRRL B-23946 / LB-34</strain>
    </source>
</reference>
<keyword evidence="2" id="KW-1185">Reference proteome</keyword>
<dbReference type="STRING" id="709986.Deima_2240"/>
<proteinExistence type="predicted"/>
<evidence type="ECO:0000313" key="2">
    <source>
        <dbReference type="Proteomes" id="UP000008635"/>
    </source>
</evidence>
<name>E8U9Y9_DEIML</name>
<accession>E8U9Y9</accession>
<protein>
    <submittedName>
        <fullName evidence="1">Uncharacterized protein</fullName>
    </submittedName>
</protein>
<sequence precursor="true">MRDVCYAAPVKTLHLMTTLALLGSGGAGAVGLELSAASPLTLRAAVTDLRLGNVTAGFGVSNRAADAHVTFGVDLPAVGGVSSRTDAAFAFGQGYRLGTAVNAALGPVALGVTLSGWTVGAARVEPLVAWAEAPVDLRARGWALDANARYRVNRDVILNVSGSVGGQPNVAAFGEWRRGDLSYRLGGRAGAGVLGVTGGVTWRASDTVTLAADALIGPGTDERGLSGSLSVADVLGEGSSVRLYGVYEPWRYVSLPARYGAEVTVPTPNGEVSVDARGGSGGLGVRGTVRFNVGRE</sequence>
<reference evidence="2" key="2">
    <citation type="submission" date="2011-01" db="EMBL/GenBank/DDBJ databases">
        <title>The complete genome of Deinococcus maricopensis DSM 21211.</title>
        <authorList>
            <consortium name="US DOE Joint Genome Institute (JGI-PGF)"/>
            <person name="Lucas S."/>
            <person name="Copeland A."/>
            <person name="Lapidus A."/>
            <person name="Goodwin L."/>
            <person name="Pitluck S."/>
            <person name="Kyrpides N."/>
            <person name="Mavromatis K."/>
            <person name="Pagani I."/>
            <person name="Ivanova N."/>
            <person name="Ovchinnikova G."/>
            <person name="Zeytun A."/>
            <person name="Detter J.C."/>
            <person name="Han C."/>
            <person name="Land M."/>
            <person name="Hauser L."/>
            <person name="Markowitz V."/>
            <person name="Cheng J.-F."/>
            <person name="Hugenholtz P."/>
            <person name="Woyke T."/>
            <person name="Wu D."/>
            <person name="Pukall R."/>
            <person name="Gehrich-Schroeter G."/>
            <person name="Brambilla E."/>
            <person name="Klenk H.-P."/>
            <person name="Eisen J.A."/>
        </authorList>
    </citation>
    <scope>NUCLEOTIDE SEQUENCE [LARGE SCALE GENOMIC DNA]</scope>
    <source>
        <strain evidence="2">DSM 21211 / LMG 22137 / NRRL B-23946 / LB-34</strain>
    </source>
</reference>
<gene>
    <name evidence="1" type="ordered locus">Deima_2240</name>
</gene>
<dbReference type="AlphaFoldDB" id="E8U9Y9"/>
<dbReference type="KEGG" id="dmr:Deima_2240"/>